<dbReference type="OrthoDB" id="672749at2759"/>
<proteinExistence type="predicted"/>
<dbReference type="PANTHER" id="PTHR35161:SF22">
    <property type="match status" value="1"/>
</dbReference>
<sequence>MVDDSVEKLYLLPNHSSLLPASTRAIVVLKIYMLLVEEMPKIDTAHANFASTILAAAAKPYMTPGNHWYDICQNDIVLSNWLNYRGERMYTRDERSLMLLHRHVTHYNLEHQGKSPTSSCTYEAIQNLLEHTFPDFISRLQFLLWDNNILKPLRLHTLFTASPHPYDG</sequence>
<dbReference type="AlphaFoldDB" id="A0A368QG91"/>
<protein>
    <submittedName>
        <fullName evidence="1">Uncharacterized protein</fullName>
    </submittedName>
</protein>
<gene>
    <name evidence="1" type="ORF">SETIT_3G180500v2</name>
</gene>
<evidence type="ECO:0000313" key="1">
    <source>
        <dbReference type="EMBL" id="RCV16959.1"/>
    </source>
</evidence>
<reference evidence="1" key="2">
    <citation type="submission" date="2015-07" db="EMBL/GenBank/DDBJ databases">
        <authorList>
            <person name="Noorani M."/>
        </authorList>
    </citation>
    <scope>NUCLEOTIDE SEQUENCE</scope>
    <source>
        <strain evidence="1">Yugu1</strain>
    </source>
</reference>
<accession>A0A368QG91</accession>
<name>A0A368QG91_SETIT</name>
<dbReference type="PANTHER" id="PTHR35161">
    <property type="entry name" value="OS02G0303100 PROTEIN"/>
    <property type="match status" value="1"/>
</dbReference>
<dbReference type="EMBL" id="CM003530">
    <property type="protein sequence ID" value="RCV16959.1"/>
    <property type="molecule type" value="Genomic_DNA"/>
</dbReference>
<organism evidence="1">
    <name type="scientific">Setaria italica</name>
    <name type="common">Foxtail millet</name>
    <name type="synonym">Panicum italicum</name>
    <dbReference type="NCBI Taxonomy" id="4555"/>
    <lineage>
        <taxon>Eukaryota</taxon>
        <taxon>Viridiplantae</taxon>
        <taxon>Streptophyta</taxon>
        <taxon>Embryophyta</taxon>
        <taxon>Tracheophyta</taxon>
        <taxon>Spermatophyta</taxon>
        <taxon>Magnoliopsida</taxon>
        <taxon>Liliopsida</taxon>
        <taxon>Poales</taxon>
        <taxon>Poaceae</taxon>
        <taxon>PACMAD clade</taxon>
        <taxon>Panicoideae</taxon>
        <taxon>Panicodae</taxon>
        <taxon>Paniceae</taxon>
        <taxon>Cenchrinae</taxon>
        <taxon>Setaria</taxon>
    </lineage>
</organism>
<reference evidence="1" key="1">
    <citation type="journal article" date="2012" name="Nat. Biotechnol.">
        <title>Reference genome sequence of the model plant Setaria.</title>
        <authorList>
            <person name="Bennetzen J.L."/>
            <person name="Schmutz J."/>
            <person name="Wang H."/>
            <person name="Percifield R."/>
            <person name="Hawkins J."/>
            <person name="Pontaroli A.C."/>
            <person name="Estep M."/>
            <person name="Feng L."/>
            <person name="Vaughn J.N."/>
            <person name="Grimwood J."/>
            <person name="Jenkins J."/>
            <person name="Barry K."/>
            <person name="Lindquist E."/>
            <person name="Hellsten U."/>
            <person name="Deshpande S."/>
            <person name="Wang X."/>
            <person name="Wu X."/>
            <person name="Mitros T."/>
            <person name="Triplett J."/>
            <person name="Yang X."/>
            <person name="Ye C.Y."/>
            <person name="Mauro-Herrera M."/>
            <person name="Wang L."/>
            <person name="Li P."/>
            <person name="Sharma M."/>
            <person name="Sharma R."/>
            <person name="Ronald P.C."/>
            <person name="Panaud O."/>
            <person name="Kellogg E.A."/>
            <person name="Brutnell T.P."/>
            <person name="Doust A.N."/>
            <person name="Tuskan G.A."/>
            <person name="Rokhsar D."/>
            <person name="Devos K.M."/>
        </authorList>
    </citation>
    <scope>NUCLEOTIDE SEQUENCE [LARGE SCALE GENOMIC DNA]</scope>
    <source>
        <strain evidence="1">Yugu1</strain>
    </source>
</reference>